<organism evidence="1 2">
    <name type="scientific">Hypholoma sublateritium (strain FD-334 SS-4)</name>
    <dbReference type="NCBI Taxonomy" id="945553"/>
    <lineage>
        <taxon>Eukaryota</taxon>
        <taxon>Fungi</taxon>
        <taxon>Dikarya</taxon>
        <taxon>Basidiomycota</taxon>
        <taxon>Agaricomycotina</taxon>
        <taxon>Agaricomycetes</taxon>
        <taxon>Agaricomycetidae</taxon>
        <taxon>Agaricales</taxon>
        <taxon>Agaricineae</taxon>
        <taxon>Strophariaceae</taxon>
        <taxon>Hypholoma</taxon>
    </lineage>
</organism>
<dbReference type="EMBL" id="KN817573">
    <property type="protein sequence ID" value="KJA19796.1"/>
    <property type="molecule type" value="Genomic_DNA"/>
</dbReference>
<proteinExistence type="predicted"/>
<gene>
    <name evidence="1" type="ORF">HYPSUDRAFT_850250</name>
</gene>
<keyword evidence="2" id="KW-1185">Reference proteome</keyword>
<accession>A0A0D2NTA7</accession>
<evidence type="ECO:0000313" key="1">
    <source>
        <dbReference type="EMBL" id="KJA19796.1"/>
    </source>
</evidence>
<evidence type="ECO:0000313" key="2">
    <source>
        <dbReference type="Proteomes" id="UP000054270"/>
    </source>
</evidence>
<dbReference type="AlphaFoldDB" id="A0A0D2NTA7"/>
<sequence>MARRNPDFIRLSDCLFDLRSCNICRIERDIQVPDGPIHAPLSVDQVHASRLTRLRGVRRTFLPHGLCSSAVSLVQIGCIVRISMACSAVLARPGVGYTPIRYRIGACPVRVAPRQSGAIRLIFGTNRLLSNADDKDSFYWKLSRRSNAEF</sequence>
<name>A0A0D2NTA7_HYPSF</name>
<protein>
    <submittedName>
        <fullName evidence="1">Uncharacterized protein</fullName>
    </submittedName>
</protein>
<reference evidence="2" key="1">
    <citation type="submission" date="2014-04" db="EMBL/GenBank/DDBJ databases">
        <title>Evolutionary Origins and Diversification of the Mycorrhizal Mutualists.</title>
        <authorList>
            <consortium name="DOE Joint Genome Institute"/>
            <consortium name="Mycorrhizal Genomics Consortium"/>
            <person name="Kohler A."/>
            <person name="Kuo A."/>
            <person name="Nagy L.G."/>
            <person name="Floudas D."/>
            <person name="Copeland A."/>
            <person name="Barry K.W."/>
            <person name="Cichocki N."/>
            <person name="Veneault-Fourrey C."/>
            <person name="LaButti K."/>
            <person name="Lindquist E.A."/>
            <person name="Lipzen A."/>
            <person name="Lundell T."/>
            <person name="Morin E."/>
            <person name="Murat C."/>
            <person name="Riley R."/>
            <person name="Ohm R."/>
            <person name="Sun H."/>
            <person name="Tunlid A."/>
            <person name="Henrissat B."/>
            <person name="Grigoriev I.V."/>
            <person name="Hibbett D.S."/>
            <person name="Martin F."/>
        </authorList>
    </citation>
    <scope>NUCLEOTIDE SEQUENCE [LARGE SCALE GENOMIC DNA]</scope>
    <source>
        <strain evidence="2">FD-334 SS-4</strain>
    </source>
</reference>
<dbReference type="Proteomes" id="UP000054270">
    <property type="component" value="Unassembled WGS sequence"/>
</dbReference>